<dbReference type="InterPro" id="IPR004358">
    <property type="entry name" value="Sig_transdc_His_kin-like_C"/>
</dbReference>
<dbReference type="InterPro" id="IPR000014">
    <property type="entry name" value="PAS"/>
</dbReference>
<feature type="domain" description="Response regulatory" evidence="7">
    <location>
        <begin position="586"/>
        <end position="702"/>
    </location>
</feature>
<protein>
    <recommendedName>
        <fullName evidence="2">histidine kinase</fullName>
        <ecNumber evidence="2">2.7.13.3</ecNumber>
    </recommendedName>
</protein>
<evidence type="ECO:0000256" key="2">
    <source>
        <dbReference type="ARBA" id="ARBA00012438"/>
    </source>
</evidence>
<evidence type="ECO:0000256" key="5">
    <source>
        <dbReference type="SAM" id="Coils"/>
    </source>
</evidence>
<dbReference type="Pfam" id="PF02518">
    <property type="entry name" value="HATPase_c"/>
    <property type="match status" value="1"/>
</dbReference>
<dbReference type="SMART" id="SM00086">
    <property type="entry name" value="PAC"/>
    <property type="match status" value="1"/>
</dbReference>
<feature type="coiled-coil region" evidence="5">
    <location>
        <begin position="159"/>
        <end position="186"/>
    </location>
</feature>
<dbReference type="SUPFAM" id="SSF55874">
    <property type="entry name" value="ATPase domain of HSP90 chaperone/DNA topoisomerase II/histidine kinase"/>
    <property type="match status" value="1"/>
</dbReference>
<dbReference type="PANTHER" id="PTHR43065:SF42">
    <property type="entry name" value="TWO-COMPONENT SENSOR PPRA"/>
    <property type="match status" value="1"/>
</dbReference>
<dbReference type="Gene3D" id="1.10.287.130">
    <property type="match status" value="1"/>
</dbReference>
<dbReference type="EC" id="2.7.13.3" evidence="2"/>
<dbReference type="InterPro" id="IPR003661">
    <property type="entry name" value="HisK_dim/P_dom"/>
</dbReference>
<evidence type="ECO:0000313" key="9">
    <source>
        <dbReference type="EMBL" id="SAK46319.1"/>
    </source>
</evidence>
<dbReference type="NCBIfam" id="TIGR00229">
    <property type="entry name" value="sensory_box"/>
    <property type="match status" value="1"/>
</dbReference>
<dbReference type="InterPro" id="IPR003594">
    <property type="entry name" value="HATPase_dom"/>
</dbReference>
<dbReference type="PANTHER" id="PTHR43065">
    <property type="entry name" value="SENSOR HISTIDINE KINASE"/>
    <property type="match status" value="1"/>
</dbReference>
<dbReference type="GO" id="GO:0000155">
    <property type="term" value="F:phosphorelay sensor kinase activity"/>
    <property type="evidence" value="ECO:0007669"/>
    <property type="project" value="InterPro"/>
</dbReference>
<dbReference type="SMART" id="SM00448">
    <property type="entry name" value="REC"/>
    <property type="match status" value="1"/>
</dbReference>
<feature type="domain" description="Histidine kinase" evidence="6">
    <location>
        <begin position="344"/>
        <end position="566"/>
    </location>
</feature>
<dbReference type="PROSITE" id="PS50109">
    <property type="entry name" value="HIS_KIN"/>
    <property type="match status" value="1"/>
</dbReference>
<proteinExistence type="predicted"/>
<dbReference type="SUPFAM" id="SSF55785">
    <property type="entry name" value="PYP-like sensor domain (PAS domain)"/>
    <property type="match status" value="1"/>
</dbReference>
<keyword evidence="9" id="KW-0808">Transferase</keyword>
<organism evidence="9 10">
    <name type="scientific">Caballeronia calidae</name>
    <dbReference type="NCBI Taxonomy" id="1777139"/>
    <lineage>
        <taxon>Bacteria</taxon>
        <taxon>Pseudomonadati</taxon>
        <taxon>Pseudomonadota</taxon>
        <taxon>Betaproteobacteria</taxon>
        <taxon>Burkholderiales</taxon>
        <taxon>Burkholderiaceae</taxon>
        <taxon>Caballeronia</taxon>
    </lineage>
</organism>
<evidence type="ECO:0000256" key="3">
    <source>
        <dbReference type="ARBA" id="ARBA00022553"/>
    </source>
</evidence>
<dbReference type="InterPro" id="IPR001789">
    <property type="entry name" value="Sig_transdc_resp-reg_receiver"/>
</dbReference>
<dbReference type="Proteomes" id="UP000071859">
    <property type="component" value="Unassembled WGS sequence"/>
</dbReference>
<accession>A0A157ZLI3</accession>
<dbReference type="InterPro" id="IPR013655">
    <property type="entry name" value="PAS_fold_3"/>
</dbReference>
<sequence length="706" mass="76726">MTSNISDHRQLDSWIGETARAIRDFDWRATPLGAIDEWPQVLRSVVQVMLRNALPMAVLWGEEGTLLYNDAYASFSGGRHPHILGLPIEDAWPEAAAFNRNVVDTGLRGESLSYHDISFVLPRDGRDADVWLDLHYSPVASNEGVPVGVLAIVVETTGRVLLERTRAEAEAAFREANERLQLALNSGAVLGTFVWEIADDRVKGDERFARTFSFSLDQVAAGVPIAAAFAVIHPEDRERIVSLIARTVRDNEPYRAEYRIRSADSGWRWILATGRCEYDEAARPMRFTGVIIDIHDRKIAEESLKELTRGLEDKISEAVAARIAVEAQLRQSLKMEALGAMTGGVAHDFNNTLQAISGNLQLLQYLPPNDSRVPERVQAAMEAVQRGAKLASQLLSFARRQPQSPVVINPRRLFDEMHELLQHAVGPSVLIGALLAERAWNFCADRNQLENALLNLAINARDAMCGDGKLTLACSNEVLDAAACEGKDLPPGEYVRLSASDTGAGMGPEVLERAFEPFYTTKPEGHGTGLGLSMVFGFVKQTGGHIAVSSTVGVGTTVEMFFPRSFEDETAQPACDAPTEHAGGATVLVVEDDAAVLTSTVAMLEAMHYTVLRAANGDAAMSVLESGVNVDVILTDVVMPGRVKCADLAEWAFSQPRPVPVIYASGYTRDIISHDGVLRPNVTLLAKPYRAEALAKEIAGALKGAG</sequence>
<dbReference type="Pfam" id="PF00512">
    <property type="entry name" value="HisKA"/>
    <property type="match status" value="1"/>
</dbReference>
<feature type="modified residue" description="4-aspartylphosphate" evidence="4">
    <location>
        <position position="636"/>
    </location>
</feature>
<dbReference type="CDD" id="cd00082">
    <property type="entry name" value="HisKA"/>
    <property type="match status" value="1"/>
</dbReference>
<comment type="caution">
    <text evidence="9">The sequence shown here is derived from an EMBL/GenBank/DDBJ whole genome shotgun (WGS) entry which is preliminary data.</text>
</comment>
<dbReference type="PROSITE" id="PS50110">
    <property type="entry name" value="RESPONSE_REGULATORY"/>
    <property type="match status" value="1"/>
</dbReference>
<feature type="domain" description="PAC" evidence="8">
    <location>
        <begin position="254"/>
        <end position="306"/>
    </location>
</feature>
<reference evidence="9" key="1">
    <citation type="submission" date="2016-01" db="EMBL/GenBank/DDBJ databases">
        <authorList>
            <person name="Peeters C."/>
        </authorList>
    </citation>
    <scope>NUCLEOTIDE SEQUENCE</scope>
    <source>
        <strain evidence="9">LMG 29321</strain>
    </source>
</reference>
<evidence type="ECO:0000256" key="1">
    <source>
        <dbReference type="ARBA" id="ARBA00000085"/>
    </source>
</evidence>
<dbReference type="InterPro" id="IPR000700">
    <property type="entry name" value="PAS-assoc_C"/>
</dbReference>
<comment type="catalytic activity">
    <reaction evidence="1">
        <text>ATP + protein L-histidine = ADP + protein N-phospho-L-histidine.</text>
        <dbReference type="EC" id="2.7.13.3"/>
    </reaction>
</comment>
<dbReference type="SMART" id="SM00388">
    <property type="entry name" value="HisKA"/>
    <property type="match status" value="1"/>
</dbReference>
<dbReference type="EMBL" id="FCOX02000002">
    <property type="protein sequence ID" value="SAK46319.1"/>
    <property type="molecule type" value="Genomic_DNA"/>
</dbReference>
<dbReference type="InterPro" id="IPR005467">
    <property type="entry name" value="His_kinase_dom"/>
</dbReference>
<dbReference type="SMART" id="SM00387">
    <property type="entry name" value="HATPase_c"/>
    <property type="match status" value="1"/>
</dbReference>
<evidence type="ECO:0000259" key="8">
    <source>
        <dbReference type="PROSITE" id="PS50113"/>
    </source>
</evidence>
<dbReference type="Gene3D" id="3.30.565.10">
    <property type="entry name" value="Histidine kinase-like ATPase, C-terminal domain"/>
    <property type="match status" value="1"/>
</dbReference>
<dbReference type="CDD" id="cd00130">
    <property type="entry name" value="PAS"/>
    <property type="match status" value="1"/>
</dbReference>
<dbReference type="PRINTS" id="PR00344">
    <property type="entry name" value="BCTRLSENSOR"/>
</dbReference>
<evidence type="ECO:0000313" key="10">
    <source>
        <dbReference type="Proteomes" id="UP000071859"/>
    </source>
</evidence>
<dbReference type="AlphaFoldDB" id="A0A157ZLI3"/>
<dbReference type="Pfam" id="PF00072">
    <property type="entry name" value="Response_reg"/>
    <property type="match status" value="1"/>
</dbReference>
<keyword evidence="5" id="KW-0175">Coiled coil</keyword>
<dbReference type="Gene3D" id="3.40.50.2300">
    <property type="match status" value="1"/>
</dbReference>
<dbReference type="InterPro" id="IPR011006">
    <property type="entry name" value="CheY-like_superfamily"/>
</dbReference>
<dbReference type="PROSITE" id="PS50113">
    <property type="entry name" value="PAC"/>
    <property type="match status" value="1"/>
</dbReference>
<dbReference type="Pfam" id="PF08447">
    <property type="entry name" value="PAS_3"/>
    <property type="match status" value="1"/>
</dbReference>
<evidence type="ECO:0000256" key="4">
    <source>
        <dbReference type="PROSITE-ProRule" id="PRU00169"/>
    </source>
</evidence>
<dbReference type="SUPFAM" id="SSF52172">
    <property type="entry name" value="CheY-like"/>
    <property type="match status" value="1"/>
</dbReference>
<dbReference type="Gene3D" id="3.30.450.20">
    <property type="entry name" value="PAS domain"/>
    <property type="match status" value="2"/>
</dbReference>
<dbReference type="InterPro" id="IPR035965">
    <property type="entry name" value="PAS-like_dom_sf"/>
</dbReference>
<evidence type="ECO:0000259" key="6">
    <source>
        <dbReference type="PROSITE" id="PS50109"/>
    </source>
</evidence>
<keyword evidence="9" id="KW-0418">Kinase</keyword>
<dbReference type="InterPro" id="IPR036890">
    <property type="entry name" value="HATPase_C_sf"/>
</dbReference>
<dbReference type="InterPro" id="IPR036097">
    <property type="entry name" value="HisK_dim/P_sf"/>
</dbReference>
<keyword evidence="3 4" id="KW-0597">Phosphoprotein</keyword>
<dbReference type="SUPFAM" id="SSF47384">
    <property type="entry name" value="Homodimeric domain of signal transducing histidine kinase"/>
    <property type="match status" value="1"/>
</dbReference>
<name>A0A157ZLI3_9BURK</name>
<keyword evidence="10" id="KW-1185">Reference proteome</keyword>
<dbReference type="InterPro" id="IPR001610">
    <property type="entry name" value="PAC"/>
</dbReference>
<evidence type="ECO:0000259" key="7">
    <source>
        <dbReference type="PROSITE" id="PS50110"/>
    </source>
</evidence>
<gene>
    <name evidence="9" type="ORF">AWB78_00706</name>
</gene>
<dbReference type="RefSeq" id="WP_198399197.1">
    <property type="nucleotide sequence ID" value="NZ_FCOX02000002.1"/>
</dbReference>